<evidence type="ECO:0000313" key="1">
    <source>
        <dbReference type="EMBL" id="KAG4304491.1"/>
    </source>
</evidence>
<evidence type="ECO:0000313" key="2">
    <source>
        <dbReference type="Proteomes" id="UP000768646"/>
    </source>
</evidence>
<protein>
    <submittedName>
        <fullName evidence="1">Uncharacterized protein</fullName>
    </submittedName>
</protein>
<sequence length="611" mass="69495">MSDIIDVEALVEAPYQKNSQDKERQEKNGEKSREQERKRKDDKDSYRKGSPSPHSSHSRSRHNRSSSRDRSRRYSRRDEHEEYRERHGHREERHRDVDKHRRSHGDERDGYESKKHRRSRSPVSRENRPPVRYIFILVFISFLKTRKIREESPKLTEDERDRRTVFVQQLAARLRTRELIAFFEKVGPVRDAQVVKDRVSGRSKGVGYVEFRDEESVHKAINMTGQRLLGIPIIVQLTEAEKNRQAKAEAMLNSGGRQSDAPFHRLYVGNIHFNLTEDDLRQIFEPFGELEFVQLQKEPDTGRSRGYGFVQYRDPAQARDALEKMNGFELAGRAIRVGLGNDKFTPESTSAVLARFSGFTGSAFENKSRGGTERIGGPRDGSSSVSLDDNEAGGVSFNNISRDALMRKLAREEGKDSIGLAPPKPVPSIPMTSRCVLLKNMFNPQEESGDNWIRELEDDVKAECENKYGKVLHIHVEENSPGEVYIKFDNVVAGERAIQGLNGRWFGGRTISASFLIDAVYTANLLTLIIKSVTIPNESYQLCLSQNISIHGNAAGNKNNFFDLTGENKSPDPLPPGFTTKGYIAFTFCVISTIIGLFTIIWYALSNIENL</sequence>
<keyword evidence="2" id="KW-1185">Reference proteome</keyword>
<reference evidence="1 2" key="1">
    <citation type="journal article" date="2021" name="Commun. Biol.">
        <title>Genomic insights into the host specific adaptation of the Pneumocystis genus.</title>
        <authorList>
            <person name="Cisse O.H."/>
            <person name="Ma L."/>
            <person name="Dekker J.P."/>
            <person name="Khil P.P."/>
            <person name="Youn J.-H."/>
            <person name="Brenchley J.M."/>
            <person name="Blair R."/>
            <person name="Pahar B."/>
            <person name="Chabe M."/>
            <person name="Van Rompay K.K.A."/>
            <person name="Keesler R."/>
            <person name="Sukura A."/>
            <person name="Hirsch V."/>
            <person name="Kutty G."/>
            <person name="Liu Y."/>
            <person name="Peng L."/>
            <person name="Chen J."/>
            <person name="Song J."/>
            <person name="Weissenbacher-Lang C."/>
            <person name="Xu J."/>
            <person name="Upham N.S."/>
            <person name="Stajich J.E."/>
            <person name="Cuomo C.A."/>
            <person name="Cushion M.T."/>
            <person name="Kovacs J.A."/>
        </authorList>
    </citation>
    <scope>NUCLEOTIDE SEQUENCE [LARGE SCALE GENOMIC DNA]</scope>
    <source>
        <strain evidence="1 2">RABM</strain>
    </source>
</reference>
<gene>
    <name evidence="1" type="ORF">PORY_002201</name>
</gene>
<dbReference type="EMBL" id="JABTEG010000008">
    <property type="protein sequence ID" value="KAG4304491.1"/>
    <property type="molecule type" value="Genomic_DNA"/>
</dbReference>
<proteinExistence type="predicted"/>
<accession>A0ACB7CA78</accession>
<comment type="caution">
    <text evidence="1">The sequence shown here is derived from an EMBL/GenBank/DDBJ whole genome shotgun (WGS) entry which is preliminary data.</text>
</comment>
<dbReference type="Proteomes" id="UP000768646">
    <property type="component" value="Unassembled WGS sequence"/>
</dbReference>
<name>A0ACB7CA78_9ASCO</name>
<organism evidence="1 2">
    <name type="scientific">Pneumocystis oryctolagi</name>
    <dbReference type="NCBI Taxonomy" id="42067"/>
    <lineage>
        <taxon>Eukaryota</taxon>
        <taxon>Fungi</taxon>
        <taxon>Dikarya</taxon>
        <taxon>Ascomycota</taxon>
        <taxon>Taphrinomycotina</taxon>
        <taxon>Pneumocystomycetes</taxon>
        <taxon>Pneumocystaceae</taxon>
        <taxon>Pneumocystis</taxon>
    </lineage>
</organism>